<keyword evidence="2" id="KW-0346">Stress response</keyword>
<feature type="region of interest" description="Disordered" evidence="1">
    <location>
        <begin position="17"/>
        <end position="52"/>
    </location>
</feature>
<dbReference type="AlphaFoldDB" id="X7ZC58"/>
<evidence type="ECO:0000256" key="1">
    <source>
        <dbReference type="SAM" id="MobiDB-lite"/>
    </source>
</evidence>
<protein>
    <submittedName>
        <fullName evidence="2">Putative heat shock protein</fullName>
    </submittedName>
</protein>
<organism evidence="2">
    <name type="scientific">Mycobacterium xenopi 4042</name>
    <dbReference type="NCBI Taxonomy" id="1299334"/>
    <lineage>
        <taxon>Bacteria</taxon>
        <taxon>Bacillati</taxon>
        <taxon>Actinomycetota</taxon>
        <taxon>Actinomycetes</taxon>
        <taxon>Mycobacteriales</taxon>
        <taxon>Mycobacteriaceae</taxon>
        <taxon>Mycobacterium</taxon>
    </lineage>
</organism>
<feature type="compositionally biased region" description="Polar residues" evidence="1">
    <location>
        <begin position="22"/>
        <end position="33"/>
    </location>
</feature>
<accession>X7ZC58</accession>
<reference evidence="2" key="1">
    <citation type="submission" date="2014-01" db="EMBL/GenBank/DDBJ databases">
        <authorList>
            <person name="Brown-Elliot B."/>
            <person name="Wallace R."/>
            <person name="Lenaerts A."/>
            <person name="Ordway D."/>
            <person name="DeGroote M.A."/>
            <person name="Parker T."/>
            <person name="Sizemore C."/>
            <person name="Tallon L.J."/>
            <person name="Sadzewicz L.K."/>
            <person name="Sengamalay N."/>
            <person name="Fraser C.M."/>
            <person name="Hine E."/>
            <person name="Shefchek K.A."/>
            <person name="Das S.P."/>
            <person name="Tettelin H."/>
        </authorList>
    </citation>
    <scope>NUCLEOTIDE SEQUENCE [LARGE SCALE GENOMIC DNA]</scope>
    <source>
        <strain evidence="2">4042</strain>
    </source>
</reference>
<feature type="non-terminal residue" evidence="2">
    <location>
        <position position="84"/>
    </location>
</feature>
<gene>
    <name evidence="2" type="ORF">I553_1258</name>
</gene>
<name>X7ZC58_MYCXE</name>
<proteinExistence type="predicted"/>
<sequence length="84" mass="8906">MMPIDAWREGDDYVVELDLPGSSPTPSMSASNMRRSRYGPNVPPSRKTVTGWSPNAARCVQPAAILGSGLDPTRSAPTTPTACC</sequence>
<dbReference type="EMBL" id="JAOB01000080">
    <property type="protein sequence ID" value="EUA16283.1"/>
    <property type="molecule type" value="Genomic_DNA"/>
</dbReference>
<comment type="caution">
    <text evidence="2">The sequence shown here is derived from an EMBL/GenBank/DDBJ whole genome shotgun (WGS) entry which is preliminary data.</text>
</comment>
<evidence type="ECO:0000313" key="2">
    <source>
        <dbReference type="EMBL" id="EUA16283.1"/>
    </source>
</evidence>